<feature type="compositionally biased region" description="Basic residues" evidence="1">
    <location>
        <begin position="1"/>
        <end position="12"/>
    </location>
</feature>
<name>A0ABD3GZ07_9MARC</name>
<sequence>MACFFRKRKGKGKLSDLPEEAEEGELMAQTPFTSRPKMLGKKSGPNVPIEVGRERFRGKLIELGIEAYRKLLIDPNIGFDTPSVEVEDRLRTLVSEIPGKFAENYDMWLKSP</sequence>
<reference evidence="2 3" key="1">
    <citation type="submission" date="2024-09" db="EMBL/GenBank/DDBJ databases">
        <title>Chromosome-scale assembly of Riccia sorocarpa.</title>
        <authorList>
            <person name="Paukszto L."/>
        </authorList>
    </citation>
    <scope>NUCLEOTIDE SEQUENCE [LARGE SCALE GENOMIC DNA]</scope>
    <source>
        <strain evidence="2">LP-2024</strain>
        <tissue evidence="2">Aerial parts of the thallus</tissue>
    </source>
</reference>
<proteinExistence type="predicted"/>
<evidence type="ECO:0000256" key="1">
    <source>
        <dbReference type="SAM" id="MobiDB-lite"/>
    </source>
</evidence>
<dbReference type="AlphaFoldDB" id="A0ABD3GZ07"/>
<comment type="caution">
    <text evidence="2">The sequence shown here is derived from an EMBL/GenBank/DDBJ whole genome shotgun (WGS) entry which is preliminary data.</text>
</comment>
<keyword evidence="3" id="KW-1185">Reference proteome</keyword>
<organism evidence="2 3">
    <name type="scientific">Riccia sorocarpa</name>
    <dbReference type="NCBI Taxonomy" id="122646"/>
    <lineage>
        <taxon>Eukaryota</taxon>
        <taxon>Viridiplantae</taxon>
        <taxon>Streptophyta</taxon>
        <taxon>Embryophyta</taxon>
        <taxon>Marchantiophyta</taxon>
        <taxon>Marchantiopsida</taxon>
        <taxon>Marchantiidae</taxon>
        <taxon>Marchantiales</taxon>
        <taxon>Ricciaceae</taxon>
        <taxon>Riccia</taxon>
    </lineage>
</organism>
<evidence type="ECO:0000313" key="2">
    <source>
        <dbReference type="EMBL" id="KAL3684483.1"/>
    </source>
</evidence>
<dbReference type="Proteomes" id="UP001633002">
    <property type="component" value="Unassembled WGS sequence"/>
</dbReference>
<accession>A0ABD3GZ07</accession>
<evidence type="ECO:0000313" key="3">
    <source>
        <dbReference type="Proteomes" id="UP001633002"/>
    </source>
</evidence>
<feature type="region of interest" description="Disordered" evidence="1">
    <location>
        <begin position="1"/>
        <end position="46"/>
    </location>
</feature>
<dbReference type="EMBL" id="JBJQOH010000006">
    <property type="protein sequence ID" value="KAL3684483.1"/>
    <property type="molecule type" value="Genomic_DNA"/>
</dbReference>
<gene>
    <name evidence="2" type="ORF">R1sor_002505</name>
</gene>
<protein>
    <submittedName>
        <fullName evidence="2">Uncharacterized protein</fullName>
    </submittedName>
</protein>